<protein>
    <recommendedName>
        <fullName evidence="2">Phage portal protein, lambda family</fullName>
    </recommendedName>
</protein>
<feature type="non-terminal residue" evidence="1">
    <location>
        <position position="1"/>
    </location>
</feature>
<dbReference type="InterPro" id="IPR021145">
    <property type="entry name" value="Portal_protein_SPP1_Gp6-like"/>
</dbReference>
<proteinExistence type="predicted"/>
<organism evidence="1">
    <name type="scientific">marine sediment metagenome</name>
    <dbReference type="NCBI Taxonomy" id="412755"/>
    <lineage>
        <taxon>unclassified sequences</taxon>
        <taxon>metagenomes</taxon>
        <taxon>ecological metagenomes</taxon>
    </lineage>
</organism>
<name>X0RWG0_9ZZZZ</name>
<accession>X0RWG0</accession>
<evidence type="ECO:0008006" key="2">
    <source>
        <dbReference type="Google" id="ProtNLM"/>
    </source>
</evidence>
<comment type="caution">
    <text evidence="1">The sequence shown here is derived from an EMBL/GenBank/DDBJ whole genome shotgun (WGS) entry which is preliminary data.</text>
</comment>
<evidence type="ECO:0000313" key="1">
    <source>
        <dbReference type="EMBL" id="GAF67356.1"/>
    </source>
</evidence>
<dbReference type="EMBL" id="BARS01007542">
    <property type="protein sequence ID" value="GAF67356.1"/>
    <property type="molecule type" value="Genomic_DNA"/>
</dbReference>
<gene>
    <name evidence="1" type="ORF">S01H1_14496</name>
</gene>
<dbReference type="Pfam" id="PF05133">
    <property type="entry name" value="SPP1_portal"/>
    <property type="match status" value="1"/>
</dbReference>
<sequence length="124" mass="14426">IQKVTRKRTIRTNAYHQRTEMILKLAQKYLAANLDGVTHRVVWGPILPQDTQRQAQNEQLLVQAGVHSRRTAMDEMGIMNPDEEFNRWLEEREKILKMNQEFRVASTRGGARERAVAAEMEVPE</sequence>
<dbReference type="AlphaFoldDB" id="X0RWG0"/>
<reference evidence="1" key="1">
    <citation type="journal article" date="2014" name="Front. Microbiol.">
        <title>High frequency of phylogenetically diverse reductive dehalogenase-homologous genes in deep subseafloor sedimentary metagenomes.</title>
        <authorList>
            <person name="Kawai M."/>
            <person name="Futagami T."/>
            <person name="Toyoda A."/>
            <person name="Takaki Y."/>
            <person name="Nishi S."/>
            <person name="Hori S."/>
            <person name="Arai W."/>
            <person name="Tsubouchi T."/>
            <person name="Morono Y."/>
            <person name="Uchiyama I."/>
            <person name="Ito T."/>
            <person name="Fujiyama A."/>
            <person name="Inagaki F."/>
            <person name="Takami H."/>
        </authorList>
    </citation>
    <scope>NUCLEOTIDE SEQUENCE</scope>
    <source>
        <strain evidence="1">Expedition CK06-06</strain>
    </source>
</reference>